<evidence type="ECO:0000256" key="3">
    <source>
        <dbReference type="ARBA" id="ARBA00022723"/>
    </source>
</evidence>
<dbReference type="EMBL" id="JAAAMU010000008">
    <property type="protein sequence ID" value="NBC70706.1"/>
    <property type="molecule type" value="Genomic_DNA"/>
</dbReference>
<dbReference type="InterPro" id="IPR013149">
    <property type="entry name" value="ADH-like_C"/>
</dbReference>
<name>A0A7X4YQI8_9BACL</name>
<dbReference type="InterPro" id="IPR011032">
    <property type="entry name" value="GroES-like_sf"/>
</dbReference>
<keyword evidence="3" id="KW-0479">Metal-binding</keyword>
<keyword evidence="4" id="KW-0862">Zinc</keyword>
<gene>
    <name evidence="7" type="ORF">GT003_17020</name>
</gene>
<dbReference type="OrthoDB" id="9781588at2"/>
<accession>A0A7X4YQI8</accession>
<comment type="similarity">
    <text evidence="2">Belongs to the zinc-containing alcohol dehydrogenase family.</text>
</comment>
<dbReference type="GO" id="GO:0046872">
    <property type="term" value="F:metal ion binding"/>
    <property type="evidence" value="ECO:0007669"/>
    <property type="project" value="UniProtKB-KW"/>
</dbReference>
<keyword evidence="8" id="KW-1185">Reference proteome</keyword>
<evidence type="ECO:0000256" key="2">
    <source>
        <dbReference type="ARBA" id="ARBA00008072"/>
    </source>
</evidence>
<evidence type="ECO:0000313" key="7">
    <source>
        <dbReference type="EMBL" id="NBC70706.1"/>
    </source>
</evidence>
<proteinExistence type="inferred from homology"/>
<dbReference type="Proteomes" id="UP000558113">
    <property type="component" value="Unassembled WGS sequence"/>
</dbReference>
<dbReference type="PANTHER" id="PTHR43350">
    <property type="entry name" value="NAD-DEPENDENT ALCOHOL DEHYDROGENASE"/>
    <property type="match status" value="1"/>
</dbReference>
<feature type="domain" description="Alcohol dehydrogenase-like C-terminal" evidence="6">
    <location>
        <begin position="114"/>
        <end position="207"/>
    </location>
</feature>
<protein>
    <submittedName>
        <fullName evidence="7">Zinc-binding dehydrogenase</fullName>
    </submittedName>
</protein>
<organism evidence="7 8">
    <name type="scientific">Paenibacillus sacheonensis</name>
    <dbReference type="NCBI Taxonomy" id="742054"/>
    <lineage>
        <taxon>Bacteria</taxon>
        <taxon>Bacillati</taxon>
        <taxon>Bacillota</taxon>
        <taxon>Bacilli</taxon>
        <taxon>Bacillales</taxon>
        <taxon>Paenibacillaceae</taxon>
        <taxon>Paenibacillus</taxon>
    </lineage>
</organism>
<evidence type="ECO:0000259" key="6">
    <source>
        <dbReference type="Pfam" id="PF00107"/>
    </source>
</evidence>
<evidence type="ECO:0000256" key="4">
    <source>
        <dbReference type="ARBA" id="ARBA00022833"/>
    </source>
</evidence>
<evidence type="ECO:0000256" key="5">
    <source>
        <dbReference type="ARBA" id="ARBA00023002"/>
    </source>
</evidence>
<dbReference type="InterPro" id="IPR036291">
    <property type="entry name" value="NAD(P)-bd_dom_sf"/>
</dbReference>
<dbReference type="PANTHER" id="PTHR43350:SF19">
    <property type="entry name" value="D-GULOSIDE 3-DEHYDROGENASE"/>
    <property type="match status" value="1"/>
</dbReference>
<comment type="cofactor">
    <cofactor evidence="1">
        <name>Zn(2+)</name>
        <dbReference type="ChEBI" id="CHEBI:29105"/>
    </cofactor>
</comment>
<dbReference type="Pfam" id="PF00107">
    <property type="entry name" value="ADH_zinc_N"/>
    <property type="match status" value="1"/>
</dbReference>
<dbReference type="Gene3D" id="3.40.50.720">
    <property type="entry name" value="NAD(P)-binding Rossmann-like Domain"/>
    <property type="match status" value="1"/>
</dbReference>
<evidence type="ECO:0000313" key="8">
    <source>
        <dbReference type="Proteomes" id="UP000558113"/>
    </source>
</evidence>
<evidence type="ECO:0000256" key="1">
    <source>
        <dbReference type="ARBA" id="ARBA00001947"/>
    </source>
</evidence>
<dbReference type="SUPFAM" id="SSF50129">
    <property type="entry name" value="GroES-like"/>
    <property type="match status" value="1"/>
</dbReference>
<reference evidence="7 8" key="1">
    <citation type="submission" date="2020-01" db="EMBL/GenBank/DDBJ databases">
        <title>Paenibacillus soybeanensis sp. nov. isolated from the nodules of soybean (Glycine max(L.) Merr).</title>
        <authorList>
            <person name="Wang H."/>
        </authorList>
    </citation>
    <scope>NUCLEOTIDE SEQUENCE [LARGE SCALE GENOMIC DNA]</scope>
    <source>
        <strain evidence="7 8">DSM 23054</strain>
    </source>
</reference>
<dbReference type="SUPFAM" id="SSF51735">
    <property type="entry name" value="NAD(P)-binding Rossmann-fold domains"/>
    <property type="match status" value="1"/>
</dbReference>
<keyword evidence="5" id="KW-0560">Oxidoreductase</keyword>
<dbReference type="GO" id="GO:0016491">
    <property type="term" value="F:oxidoreductase activity"/>
    <property type="evidence" value="ECO:0007669"/>
    <property type="project" value="UniProtKB-KW"/>
</dbReference>
<dbReference type="Gene3D" id="3.90.180.10">
    <property type="entry name" value="Medium-chain alcohol dehydrogenases, catalytic domain"/>
    <property type="match status" value="2"/>
</dbReference>
<dbReference type="AlphaFoldDB" id="A0A7X4YQI8"/>
<dbReference type="CDD" id="cd08255">
    <property type="entry name" value="2-desacetyl-2-hydroxyethyl_bacteriochlorophyllide_like"/>
    <property type="match status" value="1"/>
</dbReference>
<comment type="caution">
    <text evidence="7">The sequence shown here is derived from an EMBL/GenBank/DDBJ whole genome shotgun (WGS) entry which is preliminary data.</text>
</comment>
<sequence>MLGRTLYSFISPGTELHYYFLNERTAPAKPGYAAVFEIEQVGEGVEGFKPGDRVFSMSPHRSFQHIPADEAVLVPEGLDPAAATIARLMNVSMTTLMTTAARPGERVVISGAGPVGLLAAHLFKRSGYDVLIVDPIESRLETARDSGISQTAAAMPLENPAWKRQTALAVDCSGHESAVLDACRIVRPRGEVVMIGVPWKRSTDLYAQELLQEVFYNYVVLRSGWEWELPIHPGHFQPHSIMGGLALALRWLAEGFLDVKPHTRTMSPHDAQEAYDGLLNRRFEEPFVLFDWSRPGEK</sequence>